<dbReference type="Proteomes" id="UP000002028">
    <property type="component" value="Chromosome"/>
</dbReference>
<dbReference type="PANTHER" id="PTHR43566:SF2">
    <property type="entry name" value="DUF4143 DOMAIN-CONTAINING PROTEIN"/>
    <property type="match status" value="1"/>
</dbReference>
<keyword evidence="3" id="KW-1185">Reference proteome</keyword>
<evidence type="ECO:0000313" key="3">
    <source>
        <dbReference type="Proteomes" id="UP000002028"/>
    </source>
</evidence>
<dbReference type="SUPFAM" id="SSF52540">
    <property type="entry name" value="P-loop containing nucleoside triphosphate hydrolases"/>
    <property type="match status" value="1"/>
</dbReference>
<dbReference type="EMBL" id="CP001769">
    <property type="protein sequence ID" value="ADB39449.1"/>
    <property type="molecule type" value="Genomic_DNA"/>
</dbReference>
<accession>D2QPE1</accession>
<evidence type="ECO:0000259" key="1">
    <source>
        <dbReference type="Pfam" id="PF13173"/>
    </source>
</evidence>
<protein>
    <submittedName>
        <fullName evidence="2">AAA family ATPase</fullName>
    </submittedName>
</protein>
<proteinExistence type="predicted"/>
<dbReference type="AlphaFoldDB" id="D2QPE1"/>
<reference evidence="2 3" key="1">
    <citation type="journal article" date="2010" name="Stand. Genomic Sci.">
        <title>Complete genome sequence of Spirosoma linguale type strain (1).</title>
        <authorList>
            <person name="Lail K."/>
            <person name="Sikorski J."/>
            <person name="Saunders E."/>
            <person name="Lapidus A."/>
            <person name="Glavina Del Rio T."/>
            <person name="Copeland A."/>
            <person name="Tice H."/>
            <person name="Cheng J.-F."/>
            <person name="Lucas S."/>
            <person name="Nolan M."/>
            <person name="Bruce D."/>
            <person name="Goodwin L."/>
            <person name="Pitluck S."/>
            <person name="Ivanova N."/>
            <person name="Mavromatis K."/>
            <person name="Ovchinnikova G."/>
            <person name="Pati A."/>
            <person name="Chen A."/>
            <person name="Palaniappan K."/>
            <person name="Land M."/>
            <person name="Hauser L."/>
            <person name="Chang Y.-J."/>
            <person name="Jeffries C.D."/>
            <person name="Chain P."/>
            <person name="Brettin T."/>
            <person name="Detter J.C."/>
            <person name="Schuetze A."/>
            <person name="Rohde M."/>
            <person name="Tindall B.J."/>
            <person name="Goeker M."/>
            <person name="Bristow J."/>
            <person name="Eisen J.A."/>
            <person name="Markowitz V."/>
            <person name="Hugenholtz P."/>
            <person name="Kyrpides N.C."/>
            <person name="Klenk H.-P."/>
            <person name="Chen F."/>
        </authorList>
    </citation>
    <scope>NUCLEOTIDE SEQUENCE [LARGE SCALE GENOMIC DNA]</scope>
    <source>
        <strain evidence="3">ATCC 33905 / DSM 74 / LMG 10896 / Claus 1</strain>
    </source>
</reference>
<dbReference type="KEGG" id="sli:Slin_3441"/>
<dbReference type="Pfam" id="PF13173">
    <property type="entry name" value="AAA_14"/>
    <property type="match status" value="1"/>
</dbReference>
<dbReference type="Gene3D" id="3.40.50.300">
    <property type="entry name" value="P-loop containing nucleotide triphosphate hydrolases"/>
    <property type="match status" value="1"/>
</dbReference>
<dbReference type="InterPro" id="IPR027417">
    <property type="entry name" value="P-loop_NTPase"/>
</dbReference>
<evidence type="ECO:0000313" key="2">
    <source>
        <dbReference type="EMBL" id="ADB39449.1"/>
    </source>
</evidence>
<dbReference type="PANTHER" id="PTHR43566">
    <property type="entry name" value="CONSERVED PROTEIN"/>
    <property type="match status" value="1"/>
</dbReference>
<dbReference type="STRING" id="504472.Slin_3441"/>
<dbReference type="RefSeq" id="WP_012927970.1">
    <property type="nucleotide sequence ID" value="NC_013730.1"/>
</dbReference>
<feature type="domain" description="AAA" evidence="1">
    <location>
        <begin position="17"/>
        <end position="66"/>
    </location>
</feature>
<organism evidence="2 3">
    <name type="scientific">Spirosoma linguale (strain ATCC 33905 / DSM 74 / LMG 10896 / Claus 1)</name>
    <dbReference type="NCBI Taxonomy" id="504472"/>
    <lineage>
        <taxon>Bacteria</taxon>
        <taxon>Pseudomonadati</taxon>
        <taxon>Bacteroidota</taxon>
        <taxon>Cytophagia</taxon>
        <taxon>Cytophagales</taxon>
        <taxon>Cytophagaceae</taxon>
        <taxon>Spirosoma</taxon>
    </lineage>
</organism>
<dbReference type="InterPro" id="IPR041682">
    <property type="entry name" value="AAA_14"/>
</dbReference>
<dbReference type="eggNOG" id="COG1373">
    <property type="taxonomic scope" value="Bacteria"/>
</dbReference>
<sequence length="81" mass="8747">MVNRIAEAKLAQLAASFKAVALTGPRQSGKTTLTKKLFNDKPYVSLENPDSRQFALDDPRGFLASYPQGAIPIGGIKQVTK</sequence>
<gene>
    <name evidence="2" type="ordered locus">Slin_3441</name>
</gene>
<dbReference type="HOGENOM" id="CLU_185868_0_0_10"/>
<name>D2QPE1_SPILD</name>